<dbReference type="Proteomes" id="UP000054018">
    <property type="component" value="Unassembled WGS sequence"/>
</dbReference>
<proteinExistence type="predicted"/>
<name>A0A0C9YR05_9AGAM</name>
<reference evidence="1 2" key="1">
    <citation type="submission" date="2014-04" db="EMBL/GenBank/DDBJ databases">
        <authorList>
            <consortium name="DOE Joint Genome Institute"/>
            <person name="Kuo A."/>
            <person name="Kohler A."/>
            <person name="Costa M.D."/>
            <person name="Nagy L.G."/>
            <person name="Floudas D."/>
            <person name="Copeland A."/>
            <person name="Barry K.W."/>
            <person name="Cichocki N."/>
            <person name="Veneault-Fourrey C."/>
            <person name="LaButti K."/>
            <person name="Lindquist E.A."/>
            <person name="Lipzen A."/>
            <person name="Lundell T."/>
            <person name="Morin E."/>
            <person name="Murat C."/>
            <person name="Sun H."/>
            <person name="Tunlid A."/>
            <person name="Henrissat B."/>
            <person name="Grigoriev I.V."/>
            <person name="Hibbett D.S."/>
            <person name="Martin F."/>
            <person name="Nordberg H.P."/>
            <person name="Cantor M.N."/>
            <person name="Hua S.X."/>
        </authorList>
    </citation>
    <scope>NUCLEOTIDE SEQUENCE [LARGE SCALE GENOMIC DNA]</scope>
    <source>
        <strain evidence="1 2">441</strain>
    </source>
</reference>
<accession>A0A0C9YR05</accession>
<protein>
    <submittedName>
        <fullName evidence="1">Uncharacterized protein</fullName>
    </submittedName>
</protein>
<keyword evidence="2" id="KW-1185">Reference proteome</keyword>
<evidence type="ECO:0000313" key="2">
    <source>
        <dbReference type="Proteomes" id="UP000054018"/>
    </source>
</evidence>
<dbReference type="STRING" id="765257.A0A0C9YR05"/>
<organism evidence="1 2">
    <name type="scientific">Pisolithus microcarpus 441</name>
    <dbReference type="NCBI Taxonomy" id="765257"/>
    <lineage>
        <taxon>Eukaryota</taxon>
        <taxon>Fungi</taxon>
        <taxon>Dikarya</taxon>
        <taxon>Basidiomycota</taxon>
        <taxon>Agaricomycotina</taxon>
        <taxon>Agaricomycetes</taxon>
        <taxon>Agaricomycetidae</taxon>
        <taxon>Boletales</taxon>
        <taxon>Sclerodermatineae</taxon>
        <taxon>Pisolithaceae</taxon>
        <taxon>Pisolithus</taxon>
    </lineage>
</organism>
<dbReference type="HOGENOM" id="CLU_1787585_0_0_1"/>
<dbReference type="AlphaFoldDB" id="A0A0C9YR05"/>
<gene>
    <name evidence="1" type="ORF">PISMIDRAFT_683539</name>
</gene>
<reference evidence="2" key="2">
    <citation type="submission" date="2015-01" db="EMBL/GenBank/DDBJ databases">
        <title>Evolutionary Origins and Diversification of the Mycorrhizal Mutualists.</title>
        <authorList>
            <consortium name="DOE Joint Genome Institute"/>
            <consortium name="Mycorrhizal Genomics Consortium"/>
            <person name="Kohler A."/>
            <person name="Kuo A."/>
            <person name="Nagy L.G."/>
            <person name="Floudas D."/>
            <person name="Copeland A."/>
            <person name="Barry K.W."/>
            <person name="Cichocki N."/>
            <person name="Veneault-Fourrey C."/>
            <person name="LaButti K."/>
            <person name="Lindquist E.A."/>
            <person name="Lipzen A."/>
            <person name="Lundell T."/>
            <person name="Morin E."/>
            <person name="Murat C."/>
            <person name="Riley R."/>
            <person name="Ohm R."/>
            <person name="Sun H."/>
            <person name="Tunlid A."/>
            <person name="Henrissat B."/>
            <person name="Grigoriev I.V."/>
            <person name="Hibbett D.S."/>
            <person name="Martin F."/>
        </authorList>
    </citation>
    <scope>NUCLEOTIDE SEQUENCE [LARGE SCALE GENOMIC DNA]</scope>
    <source>
        <strain evidence="2">441</strain>
    </source>
</reference>
<dbReference type="EMBL" id="KN833793">
    <property type="protein sequence ID" value="KIK19001.1"/>
    <property type="molecule type" value="Genomic_DNA"/>
</dbReference>
<sequence length="153" mass="17197">MLGVCSDEGKKLVYQTKKVISDFSADALSDRGTRVFEARLKNQDGKLVKNAEPVLLMDSRTDCDRDREDEILEQIFADLRKKQNIEHEAEARKYLFTVLAAGISPLRGPDLPADCTPYSLPVDDLPKPKPTRTGAELTLVFKEVCQPIYELRG</sequence>
<evidence type="ECO:0000313" key="1">
    <source>
        <dbReference type="EMBL" id="KIK19001.1"/>
    </source>
</evidence>